<dbReference type="HOGENOM" id="CLU_3428154_0_0_11"/>
<organism evidence="1 2">
    <name type="scientific">Candidatus Neomicrothrix parvicella RN1</name>
    <dbReference type="NCBI Taxonomy" id="1229780"/>
    <lineage>
        <taxon>Bacteria</taxon>
        <taxon>Bacillati</taxon>
        <taxon>Actinomycetota</taxon>
        <taxon>Acidimicrobiia</taxon>
        <taxon>Acidimicrobiales</taxon>
        <taxon>Microthrixaceae</taxon>
        <taxon>Candidatus Neomicrothrix</taxon>
    </lineage>
</organism>
<dbReference type="AlphaFoldDB" id="R4Z4W9"/>
<evidence type="ECO:0000313" key="1">
    <source>
        <dbReference type="EMBL" id="CCM65969.1"/>
    </source>
</evidence>
<reference evidence="1 2" key="1">
    <citation type="journal article" date="2013" name="ISME J.">
        <title>Metabolic model for the filamentous 'Candidatus Microthrix parvicella' based on genomic and metagenomic analyses.</title>
        <authorList>
            <person name="Jon McIlroy S."/>
            <person name="Kristiansen R."/>
            <person name="Albertsen M."/>
            <person name="Michael Karst S."/>
            <person name="Rossetti S."/>
            <person name="Lund Nielsen J."/>
            <person name="Tandoi V."/>
            <person name="James Seviour R."/>
            <person name="Nielsen P.H."/>
        </authorList>
    </citation>
    <scope>NUCLEOTIDE SEQUENCE [LARGE SCALE GENOMIC DNA]</scope>
    <source>
        <strain evidence="1 2">RN1</strain>
    </source>
</reference>
<sequence>MWFVYSFFKDAKNDSARALS</sequence>
<proteinExistence type="predicted"/>
<comment type="caution">
    <text evidence="1">The sequence shown here is derived from an EMBL/GenBank/DDBJ whole genome shotgun (WGS) entry which is preliminary data.</text>
</comment>
<protein>
    <submittedName>
        <fullName evidence="1">Uncharacterized protein</fullName>
    </submittedName>
</protein>
<dbReference type="Proteomes" id="UP000018291">
    <property type="component" value="Unassembled WGS sequence"/>
</dbReference>
<evidence type="ECO:0000313" key="2">
    <source>
        <dbReference type="Proteomes" id="UP000018291"/>
    </source>
</evidence>
<keyword evidence="2" id="KW-1185">Reference proteome</keyword>
<dbReference type="STRING" id="1229780.BN381_90040"/>
<accession>R4Z4W9</accession>
<name>R4Z4W9_9ACTN</name>
<dbReference type="EMBL" id="CANL01000087">
    <property type="protein sequence ID" value="CCM65969.1"/>
    <property type="molecule type" value="Genomic_DNA"/>
</dbReference>
<gene>
    <name evidence="1" type="ORF">BN381_90040</name>
</gene>